<proteinExistence type="predicted"/>
<sequence length="61" mass="6965">MSSEINLQQIAESVTRSVLNASDKDLEGFQKIIEETIKVREGHKNLQKLVKNYSTSMIQRS</sequence>
<comment type="caution">
    <text evidence="1">The sequence shown here is derived from an EMBL/GenBank/DDBJ whole genome shotgun (WGS) entry which is preliminary data.</text>
</comment>
<name>A0A0K9GPZ1_9BACI</name>
<dbReference type="EMBL" id="LFZW01000001">
    <property type="protein sequence ID" value="KMY48764.1"/>
    <property type="molecule type" value="Genomic_DNA"/>
</dbReference>
<evidence type="ECO:0000313" key="2">
    <source>
        <dbReference type="Proteomes" id="UP000037146"/>
    </source>
</evidence>
<reference evidence="2" key="1">
    <citation type="submission" date="2015-07" db="EMBL/GenBank/DDBJ databases">
        <title>Genome sequencing project for genomic taxonomy and phylogenomics of Bacillus-like bacteria.</title>
        <authorList>
            <person name="Liu B."/>
            <person name="Wang J."/>
            <person name="Zhu Y."/>
            <person name="Liu G."/>
            <person name="Chen Q."/>
            <person name="Chen Z."/>
            <person name="Lan J."/>
            <person name="Che J."/>
            <person name="Ge C."/>
            <person name="Shi H."/>
            <person name="Pan Z."/>
            <person name="Liu X."/>
        </authorList>
    </citation>
    <scope>NUCLEOTIDE SEQUENCE [LARGE SCALE GENOMIC DNA]</scope>
    <source>
        <strain evidence="2">FJAT-27997</strain>
    </source>
</reference>
<dbReference type="Proteomes" id="UP000037146">
    <property type="component" value="Unassembled WGS sequence"/>
</dbReference>
<dbReference type="PATRIC" id="fig|1679170.3.peg.834"/>
<keyword evidence="2" id="KW-1185">Reference proteome</keyword>
<dbReference type="AlphaFoldDB" id="A0A0K9GPZ1"/>
<accession>A0A0K9GPZ1</accession>
<evidence type="ECO:0000313" key="1">
    <source>
        <dbReference type="EMBL" id="KMY48764.1"/>
    </source>
</evidence>
<organism evidence="1 2">
    <name type="scientific">Peribacillus loiseleuriae</name>
    <dbReference type="NCBI Taxonomy" id="1679170"/>
    <lineage>
        <taxon>Bacteria</taxon>
        <taxon>Bacillati</taxon>
        <taxon>Bacillota</taxon>
        <taxon>Bacilli</taxon>
        <taxon>Bacillales</taxon>
        <taxon>Bacillaceae</taxon>
        <taxon>Peribacillus</taxon>
    </lineage>
</organism>
<dbReference type="RefSeq" id="WP_049680091.1">
    <property type="nucleotide sequence ID" value="NZ_LFZW01000001.1"/>
</dbReference>
<gene>
    <name evidence="1" type="ORF">AC625_03930</name>
</gene>
<dbReference type="OrthoDB" id="2924972at2"/>
<protein>
    <submittedName>
        <fullName evidence="1">Uncharacterized protein</fullName>
    </submittedName>
</protein>